<accession>A0ABD0KPP8</accession>
<proteinExistence type="predicted"/>
<keyword evidence="1" id="KW-0472">Membrane</keyword>
<keyword evidence="1" id="KW-0812">Transmembrane</keyword>
<organism evidence="2 3">
    <name type="scientific">Batillaria attramentaria</name>
    <dbReference type="NCBI Taxonomy" id="370345"/>
    <lineage>
        <taxon>Eukaryota</taxon>
        <taxon>Metazoa</taxon>
        <taxon>Spiralia</taxon>
        <taxon>Lophotrochozoa</taxon>
        <taxon>Mollusca</taxon>
        <taxon>Gastropoda</taxon>
        <taxon>Caenogastropoda</taxon>
        <taxon>Sorbeoconcha</taxon>
        <taxon>Cerithioidea</taxon>
        <taxon>Batillariidae</taxon>
        <taxon>Batillaria</taxon>
    </lineage>
</organism>
<dbReference type="PANTHER" id="PTHR46830">
    <property type="entry name" value="TRANSFERASE, PUTATIVE-RELATED"/>
    <property type="match status" value="1"/>
</dbReference>
<name>A0ABD0KPP8_9CAEN</name>
<evidence type="ECO:0000313" key="3">
    <source>
        <dbReference type="Proteomes" id="UP001519460"/>
    </source>
</evidence>
<keyword evidence="1" id="KW-1133">Transmembrane helix</keyword>
<reference evidence="2 3" key="1">
    <citation type="journal article" date="2023" name="Sci. Data">
        <title>Genome assembly of the Korean intertidal mud-creeper Batillaria attramentaria.</title>
        <authorList>
            <person name="Patra A.K."/>
            <person name="Ho P.T."/>
            <person name="Jun S."/>
            <person name="Lee S.J."/>
            <person name="Kim Y."/>
            <person name="Won Y.J."/>
        </authorList>
    </citation>
    <scope>NUCLEOTIDE SEQUENCE [LARGE SCALE GENOMIC DNA]</scope>
    <source>
        <strain evidence="2">Wonlab-2016</strain>
    </source>
</reference>
<keyword evidence="3" id="KW-1185">Reference proteome</keyword>
<dbReference type="SUPFAM" id="SSF53448">
    <property type="entry name" value="Nucleotide-diphospho-sugar transferases"/>
    <property type="match status" value="1"/>
</dbReference>
<feature type="transmembrane region" description="Helical" evidence="1">
    <location>
        <begin position="25"/>
        <end position="42"/>
    </location>
</feature>
<dbReference type="EMBL" id="JACVVK020000145">
    <property type="protein sequence ID" value="KAK7488901.1"/>
    <property type="molecule type" value="Genomic_DNA"/>
</dbReference>
<dbReference type="Proteomes" id="UP001519460">
    <property type="component" value="Unassembled WGS sequence"/>
</dbReference>
<protein>
    <recommendedName>
        <fullName evidence="4">Alpha-1,4-N-acetylglucosaminyltransferase</fullName>
    </recommendedName>
</protein>
<dbReference type="InterPro" id="IPR007577">
    <property type="entry name" value="GlycoTrfase_DXD_sugar-bd_CS"/>
</dbReference>
<evidence type="ECO:0000256" key="1">
    <source>
        <dbReference type="SAM" id="Phobius"/>
    </source>
</evidence>
<dbReference type="Pfam" id="PF04488">
    <property type="entry name" value="Gly_transf_sug"/>
    <property type="match status" value="1"/>
</dbReference>
<evidence type="ECO:0008006" key="4">
    <source>
        <dbReference type="Google" id="ProtNLM"/>
    </source>
</evidence>
<dbReference type="InterPro" id="IPR029044">
    <property type="entry name" value="Nucleotide-diphossugar_trans"/>
</dbReference>
<gene>
    <name evidence="2" type="ORF">BaRGS_00019858</name>
</gene>
<dbReference type="Gene3D" id="3.90.550.20">
    <property type="match status" value="1"/>
</dbReference>
<sequence length="423" mass="48717">MAKQCTLQNFTAVFTSSRVRIRRKILTFCIFVLLVVTSLCIVDKYRSKRFCLDGTTNRGVKVTDYFGDNFTLYTRSNSNKAKCPPLPLAVPPDSNIFRCRWYHKPPAPCDFRLRARLSCTKSSPSILYEWVDLDAPPSTYAFDDQCLARVIAERCTEEGLIPRVVHYVNFGPRRLLFHTLLSVLSVLKFAQPCLVILHADYLPYGSHWQALVQLVPNLIHVNRTAPDAIFGHEINSAHHKSDVARLEAMIKFGGIYCDMDHIVLKPLHEVLQHTVVMGKEESDAHFGNGFFLGKPDSIFLKLWYESYRTFDDKVWAYNSILVPAKLYKERGVDLGVHVVDSFFRPDWCKATEEFYENLYEWRNSYGVHLYHNGNRKFFTGRLDMFENSLGEITRYILFGRSYLCTGNKTVGEPVRMDVSGNVF</sequence>
<comment type="caution">
    <text evidence="2">The sequence shown here is derived from an EMBL/GenBank/DDBJ whole genome shotgun (WGS) entry which is preliminary data.</text>
</comment>
<dbReference type="AlphaFoldDB" id="A0ABD0KPP8"/>
<evidence type="ECO:0000313" key="2">
    <source>
        <dbReference type="EMBL" id="KAK7488901.1"/>
    </source>
</evidence>
<dbReference type="PANTHER" id="PTHR46830:SF1">
    <property type="entry name" value="ALPHA-1,4-N-ACETYLGLUCOSAMINYLTRANSFERASE"/>
    <property type="match status" value="1"/>
</dbReference>